<evidence type="ECO:0000256" key="5">
    <source>
        <dbReference type="ARBA" id="ARBA00023163"/>
    </source>
</evidence>
<dbReference type="GO" id="GO:0006355">
    <property type="term" value="P:regulation of DNA-templated transcription"/>
    <property type="evidence" value="ECO:0007669"/>
    <property type="project" value="InterPro"/>
</dbReference>
<dbReference type="SMART" id="SM00448">
    <property type="entry name" value="REC"/>
    <property type="match status" value="1"/>
</dbReference>
<reference evidence="10 11" key="1">
    <citation type="submission" date="2016-09" db="EMBL/GenBank/DDBJ databases">
        <title>Complete genome sequencing of Streptomyces lydicus 103 and metabolic pathways analysis of antibiotic biosynthesis.</title>
        <authorList>
            <person name="Jia N."/>
            <person name="Ding M.-Z."/>
            <person name="Gao F."/>
            <person name="Yuan Y.-J."/>
        </authorList>
    </citation>
    <scope>NUCLEOTIDE SEQUENCE [LARGE SCALE GENOMIC DNA]</scope>
    <source>
        <strain evidence="10 11">103</strain>
    </source>
</reference>
<evidence type="ECO:0000313" key="11">
    <source>
        <dbReference type="Proteomes" id="UP000094094"/>
    </source>
</evidence>
<evidence type="ECO:0000256" key="3">
    <source>
        <dbReference type="ARBA" id="ARBA00023015"/>
    </source>
</evidence>
<keyword evidence="3" id="KW-0805">Transcription regulation</keyword>
<dbReference type="GO" id="GO:0000156">
    <property type="term" value="F:phosphorelay response regulator activity"/>
    <property type="evidence" value="ECO:0007669"/>
    <property type="project" value="TreeGrafter"/>
</dbReference>
<keyword evidence="11" id="KW-1185">Reference proteome</keyword>
<evidence type="ECO:0000259" key="9">
    <source>
        <dbReference type="PROSITE" id="PS51755"/>
    </source>
</evidence>
<feature type="domain" description="OmpR/PhoB-type" evidence="9">
    <location>
        <begin position="134"/>
        <end position="228"/>
    </location>
</feature>
<dbReference type="InterPro" id="IPR016032">
    <property type="entry name" value="Sig_transdc_resp-reg_C-effctor"/>
</dbReference>
<dbReference type="OrthoDB" id="9812490at2"/>
<name>A0A1D7VSI1_9ACTN</name>
<evidence type="ECO:0000313" key="10">
    <source>
        <dbReference type="EMBL" id="AOP49732.1"/>
    </source>
</evidence>
<dbReference type="Gene3D" id="3.40.50.2300">
    <property type="match status" value="1"/>
</dbReference>
<gene>
    <name evidence="10" type="ORF">SL103_28930</name>
</gene>
<protein>
    <submittedName>
        <fullName evidence="10">DNA-binding response regulator</fullName>
    </submittedName>
</protein>
<dbReference type="KEGG" id="slc:SL103_28930"/>
<dbReference type="PANTHER" id="PTHR48111">
    <property type="entry name" value="REGULATOR OF RPOS"/>
    <property type="match status" value="1"/>
</dbReference>
<dbReference type="InterPro" id="IPR001867">
    <property type="entry name" value="OmpR/PhoB-type_DNA-bd"/>
</dbReference>
<dbReference type="PANTHER" id="PTHR48111:SF36">
    <property type="entry name" value="TRANSCRIPTIONAL REGULATORY PROTEIN CUTR"/>
    <property type="match status" value="1"/>
</dbReference>
<keyword evidence="4 7" id="KW-0238">DNA-binding</keyword>
<evidence type="ECO:0000259" key="8">
    <source>
        <dbReference type="PROSITE" id="PS50110"/>
    </source>
</evidence>
<dbReference type="PROSITE" id="PS50110">
    <property type="entry name" value="RESPONSE_REGULATORY"/>
    <property type="match status" value="1"/>
</dbReference>
<evidence type="ECO:0000256" key="4">
    <source>
        <dbReference type="ARBA" id="ARBA00023125"/>
    </source>
</evidence>
<dbReference type="Pfam" id="PF00486">
    <property type="entry name" value="Trans_reg_C"/>
    <property type="match status" value="1"/>
</dbReference>
<evidence type="ECO:0000256" key="6">
    <source>
        <dbReference type="PROSITE-ProRule" id="PRU00169"/>
    </source>
</evidence>
<dbReference type="Gene3D" id="6.10.250.690">
    <property type="match status" value="1"/>
</dbReference>
<dbReference type="FunFam" id="3.40.50.2300:FF:000001">
    <property type="entry name" value="DNA-binding response regulator PhoB"/>
    <property type="match status" value="1"/>
</dbReference>
<accession>A0A1D7VSI1</accession>
<keyword evidence="5" id="KW-0804">Transcription</keyword>
<dbReference type="InterPro" id="IPR001789">
    <property type="entry name" value="Sig_transdc_resp-reg_receiver"/>
</dbReference>
<feature type="DNA-binding region" description="OmpR/PhoB-type" evidence="7">
    <location>
        <begin position="134"/>
        <end position="228"/>
    </location>
</feature>
<dbReference type="InterPro" id="IPR036388">
    <property type="entry name" value="WH-like_DNA-bd_sf"/>
</dbReference>
<dbReference type="EMBL" id="CP017157">
    <property type="protein sequence ID" value="AOP49732.1"/>
    <property type="molecule type" value="Genomic_DNA"/>
</dbReference>
<evidence type="ECO:0000256" key="1">
    <source>
        <dbReference type="ARBA" id="ARBA00022553"/>
    </source>
</evidence>
<evidence type="ECO:0000256" key="7">
    <source>
        <dbReference type="PROSITE-ProRule" id="PRU01091"/>
    </source>
</evidence>
<feature type="domain" description="Response regulatory" evidence="8">
    <location>
        <begin position="12"/>
        <end position="126"/>
    </location>
</feature>
<dbReference type="CDD" id="cd19935">
    <property type="entry name" value="REC_OmpR_CusR-like"/>
    <property type="match status" value="1"/>
</dbReference>
<dbReference type="Proteomes" id="UP000094094">
    <property type="component" value="Chromosome"/>
</dbReference>
<dbReference type="InterPro" id="IPR011006">
    <property type="entry name" value="CheY-like_superfamily"/>
</dbReference>
<dbReference type="GO" id="GO:0032993">
    <property type="term" value="C:protein-DNA complex"/>
    <property type="evidence" value="ECO:0007669"/>
    <property type="project" value="TreeGrafter"/>
</dbReference>
<dbReference type="Gene3D" id="1.10.10.10">
    <property type="entry name" value="Winged helix-like DNA-binding domain superfamily/Winged helix DNA-binding domain"/>
    <property type="match status" value="1"/>
</dbReference>
<dbReference type="SMART" id="SM00862">
    <property type="entry name" value="Trans_reg_C"/>
    <property type="match status" value="1"/>
</dbReference>
<feature type="modified residue" description="4-aspartylphosphate" evidence="6">
    <location>
        <position position="61"/>
    </location>
</feature>
<dbReference type="AlphaFoldDB" id="A0A1D7VSI1"/>
<dbReference type="Pfam" id="PF00072">
    <property type="entry name" value="Response_reg"/>
    <property type="match status" value="1"/>
</dbReference>
<dbReference type="SUPFAM" id="SSF52172">
    <property type="entry name" value="CheY-like"/>
    <property type="match status" value="1"/>
</dbReference>
<dbReference type="InterPro" id="IPR039420">
    <property type="entry name" value="WalR-like"/>
</dbReference>
<keyword evidence="2" id="KW-0902">Two-component regulatory system</keyword>
<keyword evidence="1 6" id="KW-0597">Phosphoprotein</keyword>
<dbReference type="GO" id="GO:0005829">
    <property type="term" value="C:cytosol"/>
    <property type="evidence" value="ECO:0007669"/>
    <property type="project" value="TreeGrafter"/>
</dbReference>
<dbReference type="GO" id="GO:0000976">
    <property type="term" value="F:transcription cis-regulatory region binding"/>
    <property type="evidence" value="ECO:0007669"/>
    <property type="project" value="TreeGrafter"/>
</dbReference>
<dbReference type="PROSITE" id="PS51755">
    <property type="entry name" value="OMPR_PHOB"/>
    <property type="match status" value="1"/>
</dbReference>
<dbReference type="RefSeq" id="WP_069571935.1">
    <property type="nucleotide sequence ID" value="NZ_CP017157.1"/>
</dbReference>
<sequence length="230" mass="25048">MLPRAAHRTPFRLLLVEDEKRLARSLAQGLRAEGYAVDVVHDGLEGLHRAGEGGYDLVVLDIMLPGMNGYRVCGALRAAGDDVPILMLTAKDGEYDEAEGLDTGADDYLTKPFSYVVLVARVKALLRRRGRSAPPVLRVGPLAVDQGARRVERDGAEVALTAKEFAVLEQLAVRAGEVVSKAEILEHVWDFAYEGDVNIIEVYVSALRRKLGAERIVTVRGAGYRLVAGE</sequence>
<proteinExistence type="predicted"/>
<organism evidence="10 11">
    <name type="scientific">Streptomyces lydicus</name>
    <dbReference type="NCBI Taxonomy" id="47763"/>
    <lineage>
        <taxon>Bacteria</taxon>
        <taxon>Bacillati</taxon>
        <taxon>Actinomycetota</taxon>
        <taxon>Actinomycetes</taxon>
        <taxon>Kitasatosporales</taxon>
        <taxon>Streptomycetaceae</taxon>
        <taxon>Streptomyces</taxon>
    </lineage>
</organism>
<evidence type="ECO:0000256" key="2">
    <source>
        <dbReference type="ARBA" id="ARBA00023012"/>
    </source>
</evidence>
<dbReference type="CDD" id="cd00383">
    <property type="entry name" value="trans_reg_C"/>
    <property type="match status" value="1"/>
</dbReference>
<dbReference type="SUPFAM" id="SSF46894">
    <property type="entry name" value="C-terminal effector domain of the bipartite response regulators"/>
    <property type="match status" value="1"/>
</dbReference>